<evidence type="ECO:0000256" key="1">
    <source>
        <dbReference type="ARBA" id="ARBA00001917"/>
    </source>
</evidence>
<evidence type="ECO:0000313" key="8">
    <source>
        <dbReference type="Proteomes" id="UP000053558"/>
    </source>
</evidence>
<comment type="cofactor">
    <cofactor evidence="1">
        <name>FMN</name>
        <dbReference type="ChEBI" id="CHEBI:58210"/>
    </cofactor>
</comment>
<evidence type="ECO:0000256" key="3">
    <source>
        <dbReference type="ARBA" id="ARBA00022643"/>
    </source>
</evidence>
<gene>
    <name evidence="7" type="ORF">CONPUDRAFT_79234</name>
</gene>
<reference evidence="8" key="1">
    <citation type="journal article" date="2012" name="Science">
        <title>The Paleozoic origin of enzymatic lignin decomposition reconstructed from 31 fungal genomes.</title>
        <authorList>
            <person name="Floudas D."/>
            <person name="Binder M."/>
            <person name="Riley R."/>
            <person name="Barry K."/>
            <person name="Blanchette R.A."/>
            <person name="Henrissat B."/>
            <person name="Martinez A.T."/>
            <person name="Otillar R."/>
            <person name="Spatafora J.W."/>
            <person name="Yadav J.S."/>
            <person name="Aerts A."/>
            <person name="Benoit I."/>
            <person name="Boyd A."/>
            <person name="Carlson A."/>
            <person name="Copeland A."/>
            <person name="Coutinho P.M."/>
            <person name="de Vries R.P."/>
            <person name="Ferreira P."/>
            <person name="Findley K."/>
            <person name="Foster B."/>
            <person name="Gaskell J."/>
            <person name="Glotzer D."/>
            <person name="Gorecki P."/>
            <person name="Heitman J."/>
            <person name="Hesse C."/>
            <person name="Hori C."/>
            <person name="Igarashi K."/>
            <person name="Jurgens J.A."/>
            <person name="Kallen N."/>
            <person name="Kersten P."/>
            <person name="Kohler A."/>
            <person name="Kuees U."/>
            <person name="Kumar T.K.A."/>
            <person name="Kuo A."/>
            <person name="LaButti K."/>
            <person name="Larrondo L.F."/>
            <person name="Lindquist E."/>
            <person name="Ling A."/>
            <person name="Lombard V."/>
            <person name="Lucas S."/>
            <person name="Lundell T."/>
            <person name="Martin R."/>
            <person name="McLaughlin D.J."/>
            <person name="Morgenstern I."/>
            <person name="Morin E."/>
            <person name="Murat C."/>
            <person name="Nagy L.G."/>
            <person name="Nolan M."/>
            <person name="Ohm R.A."/>
            <person name="Patyshakuliyeva A."/>
            <person name="Rokas A."/>
            <person name="Ruiz-Duenas F.J."/>
            <person name="Sabat G."/>
            <person name="Salamov A."/>
            <person name="Samejima M."/>
            <person name="Schmutz J."/>
            <person name="Slot J.C."/>
            <person name="St John F."/>
            <person name="Stenlid J."/>
            <person name="Sun H."/>
            <person name="Sun S."/>
            <person name="Syed K."/>
            <person name="Tsang A."/>
            <person name="Wiebenga A."/>
            <person name="Young D."/>
            <person name="Pisabarro A."/>
            <person name="Eastwood D.C."/>
            <person name="Martin F."/>
            <person name="Cullen D."/>
            <person name="Grigoriev I.V."/>
            <person name="Hibbett D.S."/>
        </authorList>
    </citation>
    <scope>NUCLEOTIDE SEQUENCE [LARGE SCALE GENOMIC DNA]</scope>
    <source>
        <strain evidence="8">RWD-64-598 SS2</strain>
    </source>
</reference>
<accession>A0A5M3N6I0</accession>
<dbReference type="InterPro" id="IPR013785">
    <property type="entry name" value="Aldolase_TIM"/>
</dbReference>
<keyword evidence="8" id="KW-1185">Reference proteome</keyword>
<dbReference type="OMA" id="WPAQYQR"/>
<dbReference type="PANTHER" id="PTHR43303">
    <property type="entry name" value="NADPH DEHYDROGENASE C23G7.10C-RELATED"/>
    <property type="match status" value="1"/>
</dbReference>
<dbReference type="PANTHER" id="PTHR43303:SF4">
    <property type="entry name" value="NADPH DEHYDROGENASE C23G7.10C-RELATED"/>
    <property type="match status" value="1"/>
</dbReference>
<dbReference type="GeneID" id="19209884"/>
<dbReference type="InterPro" id="IPR044152">
    <property type="entry name" value="YqjM-like"/>
</dbReference>
<keyword evidence="2" id="KW-0285">Flavoprotein</keyword>
<feature type="domain" description="NADH:flavin oxidoreductase/NADH oxidase N-terminal" evidence="6">
    <location>
        <begin position="41"/>
        <end position="396"/>
    </location>
</feature>
<dbReference type="SUPFAM" id="SSF51395">
    <property type="entry name" value="FMN-linked oxidoreductases"/>
    <property type="match status" value="1"/>
</dbReference>
<dbReference type="GO" id="GO:0003959">
    <property type="term" value="F:NADPH dehydrogenase activity"/>
    <property type="evidence" value="ECO:0007669"/>
    <property type="project" value="InterPro"/>
</dbReference>
<dbReference type="Proteomes" id="UP000053558">
    <property type="component" value="Unassembled WGS sequence"/>
</dbReference>
<protein>
    <submittedName>
        <fullName evidence="7">NADH:flavin oxidoreductase 2</fullName>
    </submittedName>
</protein>
<evidence type="ECO:0000256" key="5">
    <source>
        <dbReference type="ARBA" id="ARBA00023002"/>
    </source>
</evidence>
<organism evidence="7 8">
    <name type="scientific">Coniophora puteana (strain RWD-64-598)</name>
    <name type="common">Brown rot fungus</name>
    <dbReference type="NCBI Taxonomy" id="741705"/>
    <lineage>
        <taxon>Eukaryota</taxon>
        <taxon>Fungi</taxon>
        <taxon>Dikarya</taxon>
        <taxon>Basidiomycota</taxon>
        <taxon>Agaricomycotina</taxon>
        <taxon>Agaricomycetes</taxon>
        <taxon>Agaricomycetidae</taxon>
        <taxon>Boletales</taxon>
        <taxon>Coniophorineae</taxon>
        <taxon>Coniophoraceae</taxon>
        <taxon>Coniophora</taxon>
    </lineage>
</organism>
<comment type="caution">
    <text evidence="7">The sequence shown here is derived from an EMBL/GenBank/DDBJ whole genome shotgun (WGS) entry which is preliminary data.</text>
</comment>
<dbReference type="AlphaFoldDB" id="A0A5M3N6I0"/>
<evidence type="ECO:0000259" key="6">
    <source>
        <dbReference type="Pfam" id="PF00724"/>
    </source>
</evidence>
<keyword evidence="4" id="KW-0521">NADP</keyword>
<evidence type="ECO:0000256" key="4">
    <source>
        <dbReference type="ARBA" id="ARBA00022857"/>
    </source>
</evidence>
<keyword evidence="3" id="KW-0288">FMN</keyword>
<sequence length="421" mass="46514">MSNINKPVQHVEGFFPLNQPEIGSPYLNLDVFPQNKGLPALFKPLTIKGTTFKNRIFVAPMCQYSSDNGHATDWHLVHIGGFASRGVAGIVIEATAVLPEGRISPEDAGLWTDSQIEPLKRQVNFAHSQGAKIGIQLAHAGRKSSTLAPWVISSADGTHKANTQVAYKEENGWPDEVFGPSDIPYSERTPNPKAMTEADIKSVEDAFVAAVERCKKIGFDFIEIHSAHGYLFHNFLSPLSNDRTDQYGGPLENRMRFPLQTLKRVSEAWGNKPLFVRISASDWAEGPEQAEDGTWKQWGIEQSKVYVGELHKLGVDLVDASSGGNWSKQKIDIKHGYQVHFSEALKKAHPKVTIGAVGLLTDPIQTNSYVQDGKTDVVFLARELMRNPHWPIIAAKALGAAVKPANQYERAFPEMLAPPRH</sequence>
<dbReference type="KEGG" id="cput:CONPUDRAFT_79234"/>
<dbReference type="OrthoDB" id="72788at2759"/>
<evidence type="ECO:0000313" key="7">
    <source>
        <dbReference type="EMBL" id="EIW87050.1"/>
    </source>
</evidence>
<dbReference type="InterPro" id="IPR001155">
    <property type="entry name" value="OxRdtase_FMN_N"/>
</dbReference>
<name>A0A5M3N6I0_CONPW</name>
<evidence type="ECO:0000256" key="2">
    <source>
        <dbReference type="ARBA" id="ARBA00022630"/>
    </source>
</evidence>
<dbReference type="EMBL" id="JH711573">
    <property type="protein sequence ID" value="EIW87050.1"/>
    <property type="molecule type" value="Genomic_DNA"/>
</dbReference>
<dbReference type="GO" id="GO:0010181">
    <property type="term" value="F:FMN binding"/>
    <property type="evidence" value="ECO:0007669"/>
    <property type="project" value="InterPro"/>
</dbReference>
<dbReference type="Gene3D" id="3.20.20.70">
    <property type="entry name" value="Aldolase class I"/>
    <property type="match status" value="1"/>
</dbReference>
<dbReference type="GO" id="GO:0050661">
    <property type="term" value="F:NADP binding"/>
    <property type="evidence" value="ECO:0007669"/>
    <property type="project" value="InterPro"/>
</dbReference>
<dbReference type="RefSeq" id="XP_007762828.1">
    <property type="nucleotide sequence ID" value="XM_007764638.1"/>
</dbReference>
<dbReference type="Pfam" id="PF00724">
    <property type="entry name" value="Oxidored_FMN"/>
    <property type="match status" value="1"/>
</dbReference>
<proteinExistence type="predicted"/>
<dbReference type="CDD" id="cd02932">
    <property type="entry name" value="OYE_YqiM_FMN"/>
    <property type="match status" value="1"/>
</dbReference>
<keyword evidence="5" id="KW-0560">Oxidoreductase</keyword>